<keyword evidence="16" id="KW-1185">Reference proteome</keyword>
<comment type="subcellular location">
    <subcellularLocation>
        <location evidence="10 11">Cytoplasm</location>
    </subcellularLocation>
</comment>
<gene>
    <name evidence="10" type="primary">murF</name>
    <name evidence="15" type="ORF">SAMN05421637_1903</name>
</gene>
<evidence type="ECO:0000256" key="9">
    <source>
        <dbReference type="ARBA" id="ARBA00023316"/>
    </source>
</evidence>
<evidence type="ECO:0000256" key="3">
    <source>
        <dbReference type="ARBA" id="ARBA00022618"/>
    </source>
</evidence>
<dbReference type="Gene3D" id="3.90.190.20">
    <property type="entry name" value="Mur ligase, C-terminal domain"/>
    <property type="match status" value="1"/>
</dbReference>
<comment type="similarity">
    <text evidence="10">Belongs to the MurCDEF family. MurF subfamily.</text>
</comment>
<dbReference type="GO" id="GO:0005524">
    <property type="term" value="F:ATP binding"/>
    <property type="evidence" value="ECO:0007669"/>
    <property type="project" value="UniProtKB-UniRule"/>
</dbReference>
<feature type="domain" description="Mur ligase C-terminal" evidence="13">
    <location>
        <begin position="316"/>
        <end position="442"/>
    </location>
</feature>
<dbReference type="NCBIfam" id="TIGR01143">
    <property type="entry name" value="murF"/>
    <property type="match status" value="1"/>
</dbReference>
<dbReference type="InterPro" id="IPR013221">
    <property type="entry name" value="Mur_ligase_cen"/>
</dbReference>
<evidence type="ECO:0000256" key="4">
    <source>
        <dbReference type="ARBA" id="ARBA00022741"/>
    </source>
</evidence>
<dbReference type="InterPro" id="IPR036615">
    <property type="entry name" value="Mur_ligase_C_dom_sf"/>
</dbReference>
<evidence type="ECO:0000256" key="10">
    <source>
        <dbReference type="HAMAP-Rule" id="MF_02019"/>
    </source>
</evidence>
<dbReference type="GO" id="GO:0047480">
    <property type="term" value="F:UDP-N-acetylmuramoyl-tripeptide-D-alanyl-D-alanine ligase activity"/>
    <property type="evidence" value="ECO:0007669"/>
    <property type="project" value="UniProtKB-UniRule"/>
</dbReference>
<dbReference type="Pfam" id="PF08245">
    <property type="entry name" value="Mur_ligase_M"/>
    <property type="match status" value="1"/>
</dbReference>
<keyword evidence="1 10" id="KW-0963">Cytoplasm</keyword>
<evidence type="ECO:0000256" key="2">
    <source>
        <dbReference type="ARBA" id="ARBA00022598"/>
    </source>
</evidence>
<keyword evidence="7 10" id="KW-0573">Peptidoglycan synthesis</keyword>
<dbReference type="Pfam" id="PF02875">
    <property type="entry name" value="Mur_ligase_C"/>
    <property type="match status" value="1"/>
</dbReference>
<dbReference type="SUPFAM" id="SSF53623">
    <property type="entry name" value="MurD-like peptide ligases, catalytic domain"/>
    <property type="match status" value="1"/>
</dbReference>
<dbReference type="InterPro" id="IPR005863">
    <property type="entry name" value="UDP-N-AcMur_synth"/>
</dbReference>
<reference evidence="16" key="1">
    <citation type="submission" date="2016-10" db="EMBL/GenBank/DDBJ databases">
        <authorList>
            <person name="Varghese N."/>
        </authorList>
    </citation>
    <scope>NUCLEOTIDE SEQUENCE [LARGE SCALE GENOMIC DNA]</scope>
    <source>
        <strain evidence="16">DSM 24868</strain>
    </source>
</reference>
<evidence type="ECO:0000256" key="5">
    <source>
        <dbReference type="ARBA" id="ARBA00022840"/>
    </source>
</evidence>
<evidence type="ECO:0000256" key="8">
    <source>
        <dbReference type="ARBA" id="ARBA00023306"/>
    </source>
</evidence>
<sequence>MRPVTAQWVANAVGGTLAADVDAMVLGVDKDSRAVRPGWLYVAFIGERVDGHDFVPQAIEAGAALCLVSEPVDAPHVLVADVQAALGDLARAYLALLRAESGITVIGITGSNGKTTTKDLLAQALPDVVAPVGSFNNEIGMPLTVLRADASTRFLVLEMGASGLGHIDYLTSIAPLDIAVVLTVGTAHMGEYASPDDVAVAKSEIVRGLVPGGVAIVNGDDARVAPMAALAERALVFGNGHGDLAARGVVTERGRASLEVALAGDSGTVLPRRTLSLVGEHHVTNALAALGVCLECGLDPEDAWERVAAAGPVSAHRMAVTERPDGVTVIDDAYNASIESVRAALRALKLVADGGRTFAVLGEIRELGDASVTIHDQIGTEVVRLRIDRTVIVGEGARPAFVAAVREGSWGDEAAYVDTIGEARALLEDALAPGDTVLVKASHGSGLWELADQLVGGAR</sequence>
<evidence type="ECO:0000256" key="7">
    <source>
        <dbReference type="ARBA" id="ARBA00022984"/>
    </source>
</evidence>
<dbReference type="SUPFAM" id="SSF63418">
    <property type="entry name" value="MurE/MurF N-terminal domain"/>
    <property type="match status" value="1"/>
</dbReference>
<dbReference type="eggNOG" id="COG0770">
    <property type="taxonomic scope" value="Bacteria"/>
</dbReference>
<dbReference type="PANTHER" id="PTHR43024">
    <property type="entry name" value="UDP-N-ACETYLMURAMOYL-TRIPEPTIDE--D-ALANYL-D-ALANINE LIGASE"/>
    <property type="match status" value="1"/>
</dbReference>
<organism evidence="15 16">
    <name type="scientific">Demequina mangrovi</name>
    <dbReference type="NCBI Taxonomy" id="1043493"/>
    <lineage>
        <taxon>Bacteria</taxon>
        <taxon>Bacillati</taxon>
        <taxon>Actinomycetota</taxon>
        <taxon>Actinomycetes</taxon>
        <taxon>Micrococcales</taxon>
        <taxon>Demequinaceae</taxon>
        <taxon>Demequina</taxon>
    </lineage>
</organism>
<dbReference type="InterPro" id="IPR051046">
    <property type="entry name" value="MurCDEF_CellWall_CoF430Synth"/>
</dbReference>
<dbReference type="InterPro" id="IPR036565">
    <property type="entry name" value="Mur-like_cat_sf"/>
</dbReference>
<evidence type="ECO:0000256" key="6">
    <source>
        <dbReference type="ARBA" id="ARBA00022960"/>
    </source>
</evidence>
<evidence type="ECO:0000259" key="13">
    <source>
        <dbReference type="Pfam" id="PF02875"/>
    </source>
</evidence>
<dbReference type="EC" id="6.3.2.10" evidence="10 11"/>
<keyword evidence="5 10" id="KW-0067">ATP-binding</keyword>
<comment type="pathway">
    <text evidence="10 11">Cell wall biogenesis; peptidoglycan biosynthesis.</text>
</comment>
<comment type="function">
    <text evidence="10 11">Involved in cell wall formation. Catalyzes the final step in the synthesis of UDP-N-acetylmuramoyl-pentapeptide, the precursor of murein.</text>
</comment>
<keyword evidence="3 10" id="KW-0132">Cell division</keyword>
<dbReference type="InterPro" id="IPR004101">
    <property type="entry name" value="Mur_ligase_C"/>
</dbReference>
<feature type="domain" description="Mur ligase N-terminal catalytic" evidence="12">
    <location>
        <begin position="28"/>
        <end position="90"/>
    </location>
</feature>
<dbReference type="GO" id="GO:0051301">
    <property type="term" value="P:cell division"/>
    <property type="evidence" value="ECO:0007669"/>
    <property type="project" value="UniProtKB-KW"/>
</dbReference>
<protein>
    <recommendedName>
        <fullName evidence="10 11">UDP-N-acetylmuramoyl-tripeptide--D-alanyl-D-alanine ligase</fullName>
        <ecNumber evidence="10 11">6.3.2.10</ecNumber>
    </recommendedName>
    <alternativeName>
        <fullName evidence="10">D-alanyl-D-alanine-adding enzyme</fullName>
    </alternativeName>
</protein>
<dbReference type="Proteomes" id="UP000183315">
    <property type="component" value="Unassembled WGS sequence"/>
</dbReference>
<dbReference type="GO" id="GO:0071555">
    <property type="term" value="P:cell wall organization"/>
    <property type="evidence" value="ECO:0007669"/>
    <property type="project" value="UniProtKB-KW"/>
</dbReference>
<dbReference type="GO" id="GO:0008766">
    <property type="term" value="F:UDP-N-acetylmuramoylalanyl-D-glutamyl-2,6-diaminopimelate-D-alanyl-D-alanine ligase activity"/>
    <property type="evidence" value="ECO:0007669"/>
    <property type="project" value="RHEA"/>
</dbReference>
<dbReference type="Pfam" id="PF01225">
    <property type="entry name" value="Mur_ligase"/>
    <property type="match status" value="1"/>
</dbReference>
<dbReference type="UniPathway" id="UPA00219"/>
<dbReference type="GO" id="GO:0009252">
    <property type="term" value="P:peptidoglycan biosynthetic process"/>
    <property type="evidence" value="ECO:0007669"/>
    <property type="project" value="UniProtKB-UniRule"/>
</dbReference>
<keyword evidence="9 10" id="KW-0961">Cell wall biogenesis/degradation</keyword>
<keyword evidence="8 10" id="KW-0131">Cell cycle</keyword>
<name>A0A1H6Z2S0_9MICO</name>
<dbReference type="Gene3D" id="3.40.1190.10">
    <property type="entry name" value="Mur-like, catalytic domain"/>
    <property type="match status" value="1"/>
</dbReference>
<accession>A0A1H6Z2S0</accession>
<evidence type="ECO:0000313" key="15">
    <source>
        <dbReference type="EMBL" id="SEJ47016.1"/>
    </source>
</evidence>
<dbReference type="AlphaFoldDB" id="A0A1H6Z2S0"/>
<evidence type="ECO:0000256" key="11">
    <source>
        <dbReference type="RuleBase" id="RU004136"/>
    </source>
</evidence>
<dbReference type="InterPro" id="IPR035911">
    <property type="entry name" value="MurE/MurF_N"/>
</dbReference>
<proteinExistence type="inferred from homology"/>
<comment type="catalytic activity">
    <reaction evidence="10 11">
        <text>D-alanyl-D-alanine + UDP-N-acetyl-alpha-D-muramoyl-L-alanyl-gamma-D-glutamyl-meso-2,6-diaminopimelate + ATP = UDP-N-acetyl-alpha-D-muramoyl-L-alanyl-gamma-D-glutamyl-meso-2,6-diaminopimeloyl-D-alanyl-D-alanine + ADP + phosphate + H(+)</text>
        <dbReference type="Rhea" id="RHEA:28374"/>
        <dbReference type="ChEBI" id="CHEBI:15378"/>
        <dbReference type="ChEBI" id="CHEBI:30616"/>
        <dbReference type="ChEBI" id="CHEBI:43474"/>
        <dbReference type="ChEBI" id="CHEBI:57822"/>
        <dbReference type="ChEBI" id="CHEBI:61386"/>
        <dbReference type="ChEBI" id="CHEBI:83905"/>
        <dbReference type="ChEBI" id="CHEBI:456216"/>
        <dbReference type="EC" id="6.3.2.10"/>
    </reaction>
</comment>
<evidence type="ECO:0000256" key="1">
    <source>
        <dbReference type="ARBA" id="ARBA00022490"/>
    </source>
</evidence>
<evidence type="ECO:0000259" key="12">
    <source>
        <dbReference type="Pfam" id="PF01225"/>
    </source>
</evidence>
<keyword evidence="4 10" id="KW-0547">Nucleotide-binding</keyword>
<keyword evidence="6 10" id="KW-0133">Cell shape</keyword>
<dbReference type="EMBL" id="FNZI01000004">
    <property type="protein sequence ID" value="SEJ47016.1"/>
    <property type="molecule type" value="Genomic_DNA"/>
</dbReference>
<keyword evidence="2 10" id="KW-0436">Ligase</keyword>
<dbReference type="RefSeq" id="WP_042214369.1">
    <property type="nucleotide sequence ID" value="NZ_BBLU01000006.1"/>
</dbReference>
<dbReference type="SUPFAM" id="SSF53244">
    <property type="entry name" value="MurD-like peptide ligases, peptide-binding domain"/>
    <property type="match status" value="1"/>
</dbReference>
<feature type="domain" description="Mur ligase central" evidence="14">
    <location>
        <begin position="108"/>
        <end position="292"/>
    </location>
</feature>
<dbReference type="PANTHER" id="PTHR43024:SF1">
    <property type="entry name" value="UDP-N-ACETYLMURAMOYL-TRIPEPTIDE--D-ALANYL-D-ALANINE LIGASE"/>
    <property type="match status" value="1"/>
</dbReference>
<evidence type="ECO:0000313" key="16">
    <source>
        <dbReference type="Proteomes" id="UP000183315"/>
    </source>
</evidence>
<dbReference type="GO" id="GO:0005737">
    <property type="term" value="C:cytoplasm"/>
    <property type="evidence" value="ECO:0007669"/>
    <property type="project" value="UniProtKB-SubCell"/>
</dbReference>
<dbReference type="Gene3D" id="3.40.1390.10">
    <property type="entry name" value="MurE/MurF, N-terminal domain"/>
    <property type="match status" value="1"/>
</dbReference>
<dbReference type="STRING" id="1043493.SAMN05421637_1903"/>
<dbReference type="GO" id="GO:0008360">
    <property type="term" value="P:regulation of cell shape"/>
    <property type="evidence" value="ECO:0007669"/>
    <property type="project" value="UniProtKB-KW"/>
</dbReference>
<dbReference type="OrthoDB" id="9800958at2"/>
<dbReference type="HAMAP" id="MF_02019">
    <property type="entry name" value="MurF"/>
    <property type="match status" value="1"/>
</dbReference>
<evidence type="ECO:0000259" key="14">
    <source>
        <dbReference type="Pfam" id="PF08245"/>
    </source>
</evidence>
<dbReference type="InterPro" id="IPR000713">
    <property type="entry name" value="Mur_ligase_N"/>
</dbReference>
<feature type="binding site" evidence="10">
    <location>
        <begin position="110"/>
        <end position="116"/>
    </location>
    <ligand>
        <name>ATP</name>
        <dbReference type="ChEBI" id="CHEBI:30616"/>
    </ligand>
</feature>